<dbReference type="SUPFAM" id="SSF54791">
    <property type="entry name" value="Eukaryotic type KH-domain (KH-domain type I)"/>
    <property type="match status" value="1"/>
</dbReference>
<dbReference type="GO" id="GO:0034518">
    <property type="term" value="C:RNA cap binding complex"/>
    <property type="evidence" value="ECO:0007669"/>
    <property type="project" value="TreeGrafter"/>
</dbReference>
<dbReference type="InterPro" id="IPR036612">
    <property type="entry name" value="KH_dom_type_1_sf"/>
</dbReference>
<keyword evidence="4" id="KW-1185">Reference proteome</keyword>
<dbReference type="InterPro" id="IPR004088">
    <property type="entry name" value="KH_dom_type_1"/>
</dbReference>
<protein>
    <recommendedName>
        <fullName evidence="2">K Homology domain-containing protein</fullName>
    </recommendedName>
</protein>
<dbReference type="Gene3D" id="1.25.40.180">
    <property type="match status" value="1"/>
</dbReference>
<evidence type="ECO:0000313" key="3">
    <source>
        <dbReference type="EMBL" id="KAF7640008.1"/>
    </source>
</evidence>
<dbReference type="SMART" id="SM00322">
    <property type="entry name" value="KH"/>
    <property type="match status" value="1"/>
</dbReference>
<dbReference type="GO" id="GO:0008190">
    <property type="term" value="F:eukaryotic initiation factor 4E binding"/>
    <property type="evidence" value="ECO:0007669"/>
    <property type="project" value="InterPro"/>
</dbReference>
<evidence type="ECO:0000259" key="2">
    <source>
        <dbReference type="SMART" id="SM00322"/>
    </source>
</evidence>
<reference evidence="3" key="1">
    <citation type="journal article" date="2020" name="Ecol. Evol.">
        <title>Genome structure and content of the rice root-knot nematode (Meloidogyne graminicola).</title>
        <authorList>
            <person name="Phan N.T."/>
            <person name="Danchin E.G.J."/>
            <person name="Klopp C."/>
            <person name="Perfus-Barbeoch L."/>
            <person name="Kozlowski D.K."/>
            <person name="Koutsovoulos G.D."/>
            <person name="Lopez-Roques C."/>
            <person name="Bouchez O."/>
            <person name="Zahm M."/>
            <person name="Besnard G."/>
            <person name="Bellafiore S."/>
        </authorList>
    </citation>
    <scope>NUCLEOTIDE SEQUENCE</scope>
    <source>
        <strain evidence="3">VN-18</strain>
    </source>
</reference>
<dbReference type="EMBL" id="JABEBT010000002">
    <property type="protein sequence ID" value="KAF7640008.1"/>
    <property type="molecule type" value="Genomic_DNA"/>
</dbReference>
<feature type="domain" description="K Homology" evidence="2">
    <location>
        <begin position="263"/>
        <end position="334"/>
    </location>
</feature>
<dbReference type="InterPro" id="IPR004087">
    <property type="entry name" value="KH_dom"/>
</dbReference>
<dbReference type="AlphaFoldDB" id="A0A8T0A3M8"/>
<dbReference type="OrthoDB" id="6357832at2759"/>
<dbReference type="PANTHER" id="PTHR20849">
    <property type="entry name" value="EUKARYOTIC TRANSLATION INITIATION FACTOR 4E-BINDING PROTEIN MEXTLI"/>
    <property type="match status" value="1"/>
</dbReference>
<comment type="caution">
    <text evidence="3">The sequence shown here is derived from an EMBL/GenBank/DDBJ whole genome shotgun (WGS) entry which is preliminary data.</text>
</comment>
<dbReference type="InterPro" id="IPR040160">
    <property type="entry name" value="Mxt"/>
</dbReference>
<dbReference type="GO" id="GO:0005737">
    <property type="term" value="C:cytoplasm"/>
    <property type="evidence" value="ECO:0007669"/>
    <property type="project" value="TreeGrafter"/>
</dbReference>
<accession>A0A8T0A3M8</accession>
<keyword evidence="1" id="KW-0694">RNA-binding</keyword>
<dbReference type="Gene3D" id="3.30.1370.10">
    <property type="entry name" value="K Homology domain, type 1"/>
    <property type="match status" value="1"/>
</dbReference>
<dbReference type="Proteomes" id="UP000605970">
    <property type="component" value="Unassembled WGS sequence"/>
</dbReference>
<sequence>MEEQNIQNSNIEQNINKNKFSTMLGDQIYEICLELKIKGKEIEQTNKDKLDKFFISLRLASCRENGELGLPCRIKILELLELRLMGWRTNLSYCKYYARKEREFEELIKKDEFGLTRTSSSINSSPNSISSTKYLINENKQNLIPNITPKQQQNLIENNSGLILSSPPIFSTQFNIPPPPTIQSPPTTSYLFNSQFDKGISSNPSTAFIFVPSTIPPTFVPTGNLINFSSPPPLFNSFSSSTFYNYSTSELELIQPKIKNTSNIFREEINIRNSDSGKVMGVKGRRVALIEELSNTVISFQKVEPKCQNRQLTIIAEDKNFIELAKSLISETIERNTSPDRKSVKNELMEKTSHLTKDIEKDISKIIDIESKIKIIRENDDILKIASNDVSLLNLAQEAINLCLKQINIKLIESSNNKINQQKQIKNKNIITINENSFTSQNVKYVYDRNTLLELREKLQNKGTIMEEAYKHLKNNELDIFC</sequence>
<evidence type="ECO:0000256" key="1">
    <source>
        <dbReference type="PROSITE-ProRule" id="PRU00117"/>
    </source>
</evidence>
<gene>
    <name evidence="3" type="ORF">Mgra_00000453</name>
</gene>
<dbReference type="PANTHER" id="PTHR20849:SF2">
    <property type="entry name" value="EUKARYOTIC TRANSLATION INITIATION FACTOR 4E-BINDING PROTEIN MEXTLI"/>
    <property type="match status" value="1"/>
</dbReference>
<proteinExistence type="predicted"/>
<evidence type="ECO:0000313" key="4">
    <source>
        <dbReference type="Proteomes" id="UP000605970"/>
    </source>
</evidence>
<dbReference type="GO" id="GO:0003723">
    <property type="term" value="F:RNA binding"/>
    <property type="evidence" value="ECO:0007669"/>
    <property type="project" value="UniProtKB-UniRule"/>
</dbReference>
<dbReference type="GO" id="GO:0003743">
    <property type="term" value="F:translation initiation factor activity"/>
    <property type="evidence" value="ECO:0007669"/>
    <property type="project" value="TreeGrafter"/>
</dbReference>
<dbReference type="PROSITE" id="PS50084">
    <property type="entry name" value="KH_TYPE_1"/>
    <property type="match status" value="1"/>
</dbReference>
<dbReference type="GO" id="GO:1901190">
    <property type="term" value="P:regulation of formation of translation initiation ternary complex"/>
    <property type="evidence" value="ECO:0007669"/>
    <property type="project" value="TreeGrafter"/>
</dbReference>
<dbReference type="Pfam" id="PF00013">
    <property type="entry name" value="KH_1"/>
    <property type="match status" value="1"/>
</dbReference>
<organism evidence="3 4">
    <name type="scientific">Meloidogyne graminicola</name>
    <dbReference type="NCBI Taxonomy" id="189291"/>
    <lineage>
        <taxon>Eukaryota</taxon>
        <taxon>Metazoa</taxon>
        <taxon>Ecdysozoa</taxon>
        <taxon>Nematoda</taxon>
        <taxon>Chromadorea</taxon>
        <taxon>Rhabditida</taxon>
        <taxon>Tylenchina</taxon>
        <taxon>Tylenchomorpha</taxon>
        <taxon>Tylenchoidea</taxon>
        <taxon>Meloidogynidae</taxon>
        <taxon>Meloidogyninae</taxon>
        <taxon>Meloidogyne</taxon>
    </lineage>
</organism>
<dbReference type="GO" id="GO:0045727">
    <property type="term" value="P:positive regulation of translation"/>
    <property type="evidence" value="ECO:0007669"/>
    <property type="project" value="InterPro"/>
</dbReference>
<name>A0A8T0A3M8_9BILA</name>